<feature type="chain" id="PRO_5040768901" evidence="1">
    <location>
        <begin position="29"/>
        <end position="432"/>
    </location>
</feature>
<dbReference type="InterPro" id="IPR006059">
    <property type="entry name" value="SBP"/>
</dbReference>
<dbReference type="PANTHER" id="PTHR43649:SF12">
    <property type="entry name" value="DIACETYLCHITOBIOSE BINDING PROTEIN DASA"/>
    <property type="match status" value="1"/>
</dbReference>
<organism evidence="2 3">
    <name type="scientific">Microbacterium allomyrinae</name>
    <dbReference type="NCBI Taxonomy" id="2830666"/>
    <lineage>
        <taxon>Bacteria</taxon>
        <taxon>Bacillati</taxon>
        <taxon>Actinomycetota</taxon>
        <taxon>Actinomycetes</taxon>
        <taxon>Micrococcales</taxon>
        <taxon>Microbacteriaceae</taxon>
        <taxon>Microbacterium</taxon>
    </lineage>
</organism>
<dbReference type="PANTHER" id="PTHR43649">
    <property type="entry name" value="ARABINOSE-BINDING PROTEIN-RELATED"/>
    <property type="match status" value="1"/>
</dbReference>
<accession>A0A9X1LUH1</accession>
<keyword evidence="3" id="KW-1185">Reference proteome</keyword>
<comment type="caution">
    <text evidence="2">The sequence shown here is derived from an EMBL/GenBank/DDBJ whole genome shotgun (WGS) entry which is preliminary data.</text>
</comment>
<dbReference type="PROSITE" id="PS51257">
    <property type="entry name" value="PROKAR_LIPOPROTEIN"/>
    <property type="match status" value="1"/>
</dbReference>
<protein>
    <submittedName>
        <fullName evidence="2">ABC transporter substrate-binding protein</fullName>
    </submittedName>
</protein>
<dbReference type="Proteomes" id="UP001139354">
    <property type="component" value="Unassembled WGS sequence"/>
</dbReference>
<dbReference type="Gene3D" id="3.40.190.10">
    <property type="entry name" value="Periplasmic binding protein-like II"/>
    <property type="match status" value="1"/>
</dbReference>
<keyword evidence="1" id="KW-0732">Signal</keyword>
<reference evidence="2" key="1">
    <citation type="submission" date="2021-04" db="EMBL/GenBank/DDBJ databases">
        <title>Microbacterium tenobrionis sp. nov. and Microbacterium allomyrinae sp. nov., isolated from larvae of Tenobrio molitor and Allomyrina dichotoma, respectively.</title>
        <authorList>
            <person name="Lee S.D."/>
        </authorList>
    </citation>
    <scope>NUCLEOTIDE SEQUENCE</scope>
    <source>
        <strain evidence="2">BWT-G7</strain>
    </source>
</reference>
<dbReference type="SUPFAM" id="SSF53850">
    <property type="entry name" value="Periplasmic binding protein-like II"/>
    <property type="match status" value="1"/>
</dbReference>
<proteinExistence type="predicted"/>
<dbReference type="AlphaFoldDB" id="A0A9X1LUH1"/>
<feature type="signal peptide" evidence="1">
    <location>
        <begin position="1"/>
        <end position="28"/>
    </location>
</feature>
<evidence type="ECO:0000313" key="3">
    <source>
        <dbReference type="Proteomes" id="UP001139354"/>
    </source>
</evidence>
<evidence type="ECO:0000313" key="2">
    <source>
        <dbReference type="EMBL" id="MCC2031730.1"/>
    </source>
</evidence>
<dbReference type="Pfam" id="PF01547">
    <property type="entry name" value="SBP_bac_1"/>
    <property type="match status" value="1"/>
</dbReference>
<dbReference type="RefSeq" id="WP_229383600.1">
    <property type="nucleotide sequence ID" value="NZ_JAGTTN010000001.1"/>
</dbReference>
<name>A0A9X1LUH1_9MICO</name>
<dbReference type="InterPro" id="IPR050490">
    <property type="entry name" value="Bact_solute-bd_prot1"/>
</dbReference>
<dbReference type="CDD" id="cd14748">
    <property type="entry name" value="PBP2_UgpB"/>
    <property type="match status" value="1"/>
</dbReference>
<dbReference type="EMBL" id="JAGTTN010000001">
    <property type="protein sequence ID" value="MCC2031730.1"/>
    <property type="molecule type" value="Genomic_DNA"/>
</dbReference>
<evidence type="ECO:0000256" key="1">
    <source>
        <dbReference type="SAM" id="SignalP"/>
    </source>
</evidence>
<gene>
    <name evidence="2" type="ORF">KEC57_05970</name>
</gene>
<sequence>MKMSTIARRSAPFAVGLAGILAITGCSAQSTSEETDSTETLTVWFPGSSQPEIDLVTNTLVPEFESETGIDVEVTFVDWGDLSPKLNAAFAAGTGPDVFGHGPAAAADLVANDRVLDLDDDVASWPEDDQDDLASALTGGQVDGKQYLIPLSVSGWLVAYREDLLDAAGIDPSSITTWGDLKDAAELLTERDGDRITRAGLLLGTAAQQRTITFNGLISGAGGQLMNDDGSEPEFDSSEGVQALTYFADLYNGDDAVATNLGEDYVNSAAAQQPLVTGSAAMTLLTSQAVSQITIADPDLKVGVLPALQFTEPATFGGAGAGLFINADSEAKDAAWEFITFMSSPDISTDYAEGTGTIPIRASAVDSDYVKDSPALGVFINQMPYFVPNPNVPQWTQIRDILDSYLEQALAGQATPEDALKRASDEVSALVG</sequence>